<comment type="caution">
    <text evidence="7">The sequence shown here is derived from an EMBL/GenBank/DDBJ whole genome shotgun (WGS) entry which is preliminary data.</text>
</comment>
<comment type="pathway">
    <text evidence="1">Purine metabolism; 7-cyano-7-deazaguanine biosynthesis.</text>
</comment>
<dbReference type="Proteomes" id="UP001558535">
    <property type="component" value="Unassembled WGS sequence"/>
</dbReference>
<dbReference type="EC" id="4.1.2.50" evidence="3"/>
<dbReference type="InterPro" id="IPR038418">
    <property type="entry name" value="6-PTP_synth/QueD_sf"/>
</dbReference>
<feature type="non-terminal residue" evidence="7">
    <location>
        <position position="121"/>
    </location>
</feature>
<proteinExistence type="inferred from homology"/>
<dbReference type="EMBL" id="JBFPKE010000031">
    <property type="protein sequence ID" value="MEX3754202.1"/>
    <property type="molecule type" value="Genomic_DNA"/>
</dbReference>
<accession>A0ABV3WLT2</accession>
<gene>
    <name evidence="7" type="ORF">AB3X84_29995</name>
</gene>
<evidence type="ECO:0000256" key="1">
    <source>
        <dbReference type="ARBA" id="ARBA00005061"/>
    </source>
</evidence>
<evidence type="ECO:0000256" key="4">
    <source>
        <dbReference type="ARBA" id="ARBA00018141"/>
    </source>
</evidence>
<dbReference type="RefSeq" id="WP_368581042.1">
    <property type="nucleotide sequence ID" value="NZ_JBFPKB010000033.1"/>
</dbReference>
<comment type="similarity">
    <text evidence="2">Belongs to the PTPS family. QueD subfamily.</text>
</comment>
<evidence type="ECO:0000256" key="2">
    <source>
        <dbReference type="ARBA" id="ARBA00008900"/>
    </source>
</evidence>
<comment type="catalytic activity">
    <reaction evidence="6">
        <text>7,8-dihydroneopterin 3'-triphosphate + H2O = 6-carboxy-5,6,7,8-tetrahydropterin + triphosphate + acetaldehyde + 2 H(+)</text>
        <dbReference type="Rhea" id="RHEA:27966"/>
        <dbReference type="ChEBI" id="CHEBI:15343"/>
        <dbReference type="ChEBI" id="CHEBI:15377"/>
        <dbReference type="ChEBI" id="CHEBI:15378"/>
        <dbReference type="ChEBI" id="CHEBI:18036"/>
        <dbReference type="ChEBI" id="CHEBI:58462"/>
        <dbReference type="ChEBI" id="CHEBI:61032"/>
        <dbReference type="EC" id="4.1.2.50"/>
    </reaction>
</comment>
<keyword evidence="8" id="KW-1185">Reference proteome</keyword>
<evidence type="ECO:0000256" key="6">
    <source>
        <dbReference type="ARBA" id="ARBA00048807"/>
    </source>
</evidence>
<name>A0ABV3WLT2_9BURK</name>
<dbReference type="InterPro" id="IPR007115">
    <property type="entry name" value="6-PTP_synth/QueD"/>
</dbReference>
<organism evidence="7 8">
    <name type="scientific">Paraburkholderia phenoliruptrix</name>
    <dbReference type="NCBI Taxonomy" id="252970"/>
    <lineage>
        <taxon>Bacteria</taxon>
        <taxon>Pseudomonadati</taxon>
        <taxon>Pseudomonadota</taxon>
        <taxon>Betaproteobacteria</taxon>
        <taxon>Burkholderiales</taxon>
        <taxon>Burkholderiaceae</taxon>
        <taxon>Paraburkholderia</taxon>
    </lineage>
</organism>
<dbReference type="Gene3D" id="3.30.479.10">
    <property type="entry name" value="6-pyruvoyl tetrahydropterin synthase/QueD"/>
    <property type="match status" value="1"/>
</dbReference>
<dbReference type="Pfam" id="PF01242">
    <property type="entry name" value="PTPS"/>
    <property type="match status" value="1"/>
</dbReference>
<evidence type="ECO:0000313" key="8">
    <source>
        <dbReference type="Proteomes" id="UP001558535"/>
    </source>
</evidence>
<dbReference type="SUPFAM" id="SSF55620">
    <property type="entry name" value="Tetrahydrobiopterin biosynthesis enzymes-like"/>
    <property type="match status" value="1"/>
</dbReference>
<evidence type="ECO:0000313" key="7">
    <source>
        <dbReference type="EMBL" id="MEX3754202.1"/>
    </source>
</evidence>
<evidence type="ECO:0000256" key="5">
    <source>
        <dbReference type="ARBA" id="ARBA00031449"/>
    </source>
</evidence>
<sequence>MLQVERYHHISCGHRLYGHEGKRWNLHRHNYRIHSVCEASALDEMGRIIIDFSAIKTLLCNWLEDHWDRRMLLAADDPFYACLRDIDASVVSASFNPIVEKMARWRVTPLSPDVLQGTAVR</sequence>
<protein>
    <recommendedName>
        <fullName evidence="4">6-carboxy-5,6,7,8-tetrahydropterin synthase</fullName>
        <ecNumber evidence="3">4.1.2.50</ecNumber>
    </recommendedName>
    <alternativeName>
        <fullName evidence="5">Queuosine biosynthesis protein QueD</fullName>
    </alternativeName>
</protein>
<reference evidence="7 8" key="1">
    <citation type="submission" date="2024-07" db="EMBL/GenBank/DDBJ databases">
        <title>A survey of Mimosa microsymbionts across Brazilian biomes reveals a high diversity of Paraburkholderia nodulating endemic species, but also that Cupriavidus is common as a symbiont of widespread species.</title>
        <authorList>
            <person name="Rouws L."/>
            <person name="Barauna A."/>
            <person name="Beukes C."/>
            <person name="Rouws J.R.C."/>
            <person name="De Faria S.M."/>
            <person name="Gross E."/>
            <person name="Bueno Dos Reis Junior F."/>
            <person name="Simon M.F."/>
            <person name="Maluk M."/>
            <person name="Odee D.W."/>
            <person name="Kenicer G."/>
            <person name="Young J.P.W."/>
            <person name="Reis V.M."/>
            <person name="Zilli J."/>
            <person name="James E.K."/>
        </authorList>
    </citation>
    <scope>NUCLEOTIDE SEQUENCE [LARGE SCALE GENOMIC DNA]</scope>
    <source>
        <strain evidence="7 8">BR14375</strain>
    </source>
</reference>
<evidence type="ECO:0000256" key="3">
    <source>
        <dbReference type="ARBA" id="ARBA00012982"/>
    </source>
</evidence>